<gene>
    <name evidence="11" type="ORF">SUNI508_13945</name>
</gene>
<protein>
    <recommendedName>
        <fullName evidence="10">Elongation of fatty acids protein</fullName>
        <ecNumber evidence="10">2.3.1.-</ecNumber>
    </recommendedName>
</protein>
<dbReference type="InterPro" id="IPR002076">
    <property type="entry name" value="ELO_fam"/>
</dbReference>
<dbReference type="PANTHER" id="PTHR11157:SF169">
    <property type="entry name" value="ELONGATION OF FATTY ACIDS PROTEIN"/>
    <property type="match status" value="1"/>
</dbReference>
<dbReference type="EMBL" id="JARVKF010000063">
    <property type="protein sequence ID" value="KAK9423696.1"/>
    <property type="molecule type" value="Genomic_DNA"/>
</dbReference>
<accession>A0ABR2VAA1</accession>
<keyword evidence="8 10" id="KW-0472">Membrane</keyword>
<keyword evidence="5 10" id="KW-0276">Fatty acid metabolism</keyword>
<evidence type="ECO:0000313" key="12">
    <source>
        <dbReference type="Proteomes" id="UP001408356"/>
    </source>
</evidence>
<evidence type="ECO:0000256" key="3">
    <source>
        <dbReference type="ARBA" id="ARBA00022679"/>
    </source>
</evidence>
<keyword evidence="2 10" id="KW-0444">Lipid biosynthesis</keyword>
<dbReference type="Proteomes" id="UP001408356">
    <property type="component" value="Unassembled WGS sequence"/>
</dbReference>
<feature type="transmembrane region" description="Helical" evidence="10">
    <location>
        <begin position="91"/>
        <end position="113"/>
    </location>
</feature>
<proteinExistence type="inferred from homology"/>
<keyword evidence="7 10" id="KW-0443">Lipid metabolism</keyword>
<comment type="caution">
    <text evidence="10">Lacks conserved residue(s) required for the propagation of feature annotation.</text>
</comment>
<dbReference type="EC" id="2.3.1.-" evidence="10"/>
<evidence type="ECO:0000256" key="6">
    <source>
        <dbReference type="ARBA" id="ARBA00022989"/>
    </source>
</evidence>
<organism evidence="11 12">
    <name type="scientific">Seiridium unicorne</name>
    <dbReference type="NCBI Taxonomy" id="138068"/>
    <lineage>
        <taxon>Eukaryota</taxon>
        <taxon>Fungi</taxon>
        <taxon>Dikarya</taxon>
        <taxon>Ascomycota</taxon>
        <taxon>Pezizomycotina</taxon>
        <taxon>Sordariomycetes</taxon>
        <taxon>Xylariomycetidae</taxon>
        <taxon>Amphisphaeriales</taxon>
        <taxon>Sporocadaceae</taxon>
        <taxon>Seiridium</taxon>
    </lineage>
</organism>
<evidence type="ECO:0000256" key="4">
    <source>
        <dbReference type="ARBA" id="ARBA00022692"/>
    </source>
</evidence>
<keyword evidence="12" id="KW-1185">Reference proteome</keyword>
<evidence type="ECO:0000256" key="8">
    <source>
        <dbReference type="ARBA" id="ARBA00023136"/>
    </source>
</evidence>
<evidence type="ECO:0000313" key="11">
    <source>
        <dbReference type="EMBL" id="KAK9423696.1"/>
    </source>
</evidence>
<comment type="catalytic activity">
    <reaction evidence="10">
        <text>an acyl-CoA + malonyl-CoA + H(+) = a 3-oxoacyl-CoA + CO2 + CoA</text>
        <dbReference type="Rhea" id="RHEA:50252"/>
        <dbReference type="ChEBI" id="CHEBI:15378"/>
        <dbReference type="ChEBI" id="CHEBI:16526"/>
        <dbReference type="ChEBI" id="CHEBI:57287"/>
        <dbReference type="ChEBI" id="CHEBI:57384"/>
        <dbReference type="ChEBI" id="CHEBI:58342"/>
        <dbReference type="ChEBI" id="CHEBI:90726"/>
    </reaction>
    <physiologicalReaction direction="left-to-right" evidence="10">
        <dbReference type="Rhea" id="RHEA:50253"/>
    </physiologicalReaction>
</comment>
<comment type="caution">
    <text evidence="11">The sequence shown here is derived from an EMBL/GenBank/DDBJ whole genome shotgun (WGS) entry which is preliminary data.</text>
</comment>
<feature type="transmembrane region" description="Helical" evidence="10">
    <location>
        <begin position="362"/>
        <end position="383"/>
    </location>
</feature>
<evidence type="ECO:0000256" key="9">
    <source>
        <dbReference type="ARBA" id="ARBA00023160"/>
    </source>
</evidence>
<evidence type="ECO:0000256" key="7">
    <source>
        <dbReference type="ARBA" id="ARBA00023098"/>
    </source>
</evidence>
<evidence type="ECO:0000256" key="1">
    <source>
        <dbReference type="ARBA" id="ARBA00004141"/>
    </source>
</evidence>
<feature type="transmembrane region" description="Helical" evidence="10">
    <location>
        <begin position="174"/>
        <end position="194"/>
    </location>
</feature>
<feature type="transmembrane region" description="Helical" evidence="10">
    <location>
        <begin position="206"/>
        <end position="230"/>
    </location>
</feature>
<sequence>MASSSSVYFDAPSASLFKFPPPSEPEAIPPSYIDVPFTIPDSLFTTALDPKAAITIASTYAITVGLLNSYNKSTGKKPWVISQTAPFRIFIIFHDIFLAIFSVWIFIGMLGALRRSIISPTNTYGLAGTVDSFCKLNGPSGLGNAASYNQEQNKWEISPNRDDTGRLWNEGLAFYGWIFYLSKFYATLDTFIVLAKGKLSSTLQTYYHAGAILYLWVGIRYMSAPIWIFVVLNSLVQARTYTYYAVTAFKIHVSTNTKRTLTIIQIIQCLICVCYAVLHPFVHYTIPVPVAASLYASVVSSAATAATESNVPGSLLDSLQETCFGAANSSDILFSQETSTDSVAYEMLFEPSPCVTTTGQIFAVWLNVLYLAPMTYLFANFYYTNHIRRTVLRGRLAPPTAARMAP</sequence>
<evidence type="ECO:0000256" key="10">
    <source>
        <dbReference type="RuleBase" id="RU361115"/>
    </source>
</evidence>
<dbReference type="Pfam" id="PF01151">
    <property type="entry name" value="ELO"/>
    <property type="match status" value="1"/>
</dbReference>
<evidence type="ECO:0000256" key="2">
    <source>
        <dbReference type="ARBA" id="ARBA00022516"/>
    </source>
</evidence>
<keyword evidence="6 10" id="KW-1133">Transmembrane helix</keyword>
<keyword evidence="4 10" id="KW-0812">Transmembrane</keyword>
<comment type="similarity">
    <text evidence="10">Belongs to the ELO family.</text>
</comment>
<name>A0ABR2VAA1_9PEZI</name>
<comment type="subcellular location">
    <subcellularLocation>
        <location evidence="1">Membrane</location>
        <topology evidence="1">Multi-pass membrane protein</topology>
    </subcellularLocation>
</comment>
<keyword evidence="3 10" id="KW-0808">Transferase</keyword>
<reference evidence="11 12" key="1">
    <citation type="journal article" date="2024" name="J. Plant Pathol.">
        <title>Sequence and assembly of the genome of Seiridium unicorne, isolate CBS 538.82, causal agent of cypress canker disease.</title>
        <authorList>
            <person name="Scali E."/>
            <person name="Rocca G.D."/>
            <person name="Danti R."/>
            <person name="Garbelotto M."/>
            <person name="Barberini S."/>
            <person name="Baroncelli R."/>
            <person name="Emiliani G."/>
        </authorList>
    </citation>
    <scope>NUCLEOTIDE SEQUENCE [LARGE SCALE GENOMIC DNA]</scope>
    <source>
        <strain evidence="11 12">BM-138-508</strain>
    </source>
</reference>
<dbReference type="PANTHER" id="PTHR11157">
    <property type="entry name" value="FATTY ACID ACYL TRANSFERASE-RELATED"/>
    <property type="match status" value="1"/>
</dbReference>
<evidence type="ECO:0000256" key="5">
    <source>
        <dbReference type="ARBA" id="ARBA00022832"/>
    </source>
</evidence>
<keyword evidence="9 10" id="KW-0275">Fatty acid biosynthesis</keyword>